<sequence>MLDSLVGTILTDARTVLDDLDPFLLELEVSAERSDAALLSTINNTTPLLSNCFNLLGLIDAVALVDLLQLVTGAFRKQTLSLSYVNIREVIRAFSALVAFLDSADAEKISIANNALKELVEEVWPSESHKMLATHSLRDSYGNVAFSIAGHVLDDDFMQECTCYVLELDESGVLAGTQFTPFSLLQFLYKSGQVLDVQFAPPESDAYLQVLFATVLDTEQLQLVLDLPESAIHAIYISSFGSTKPAWTCTPRVDEADDISSISQVQDNAYQESKDVQRNVASSDDSRLDDGSIGKLEQGSNPWSLVADEQKQEVSQPSSADNAAIDKFALLEAELEGELFEEALSAGIEARSFDRAKQELPEKSEPVSGKQDELPKAEQSAVAAASDSGFEERHEDVEQEPTPQVEELHGLSYKRDQNRVTLYVSTVENAVEAEQLRAALLELLASHADVELVLCAPIRGNLELLQLLLSAAMTAGLRRQKFRVSGDGKDSVGMLLAGCGITVDVLKAQGIADFLG</sequence>
<evidence type="ECO:0000313" key="3">
    <source>
        <dbReference type="Proteomes" id="UP000184694"/>
    </source>
</evidence>
<evidence type="ECO:0000313" key="2">
    <source>
        <dbReference type="EMBL" id="SIN73217.1"/>
    </source>
</evidence>
<name>A0A1N6DR92_9BACT</name>
<dbReference type="Proteomes" id="UP000184694">
    <property type="component" value="Unassembled WGS sequence"/>
</dbReference>
<feature type="compositionally biased region" description="Basic and acidic residues" evidence="1">
    <location>
        <begin position="355"/>
        <end position="376"/>
    </location>
</feature>
<dbReference type="OrthoDB" id="5464645at2"/>
<keyword evidence="3" id="KW-1185">Reference proteome</keyword>
<dbReference type="EMBL" id="FSRG01000003">
    <property type="protein sequence ID" value="SIN73217.1"/>
    <property type="molecule type" value="Genomic_DNA"/>
</dbReference>
<dbReference type="RefSeq" id="WP_074215293.1">
    <property type="nucleotide sequence ID" value="NZ_FSRG01000003.1"/>
</dbReference>
<accession>A0A1N6DR92</accession>
<proteinExistence type="predicted"/>
<feature type="region of interest" description="Disordered" evidence="1">
    <location>
        <begin position="355"/>
        <end position="402"/>
    </location>
</feature>
<gene>
    <name evidence="2" type="ORF">SAMN02745161_0408</name>
</gene>
<reference evidence="3" key="1">
    <citation type="submission" date="2016-11" db="EMBL/GenBank/DDBJ databases">
        <authorList>
            <person name="Varghese N."/>
            <person name="Submissions S."/>
        </authorList>
    </citation>
    <scope>NUCLEOTIDE SEQUENCE [LARGE SCALE GENOMIC DNA]</scope>
    <source>
        <strain evidence="3">DSM 17456</strain>
    </source>
</reference>
<organism evidence="2 3">
    <name type="scientific">Halodesulfovibrio marinisediminis DSM 17456</name>
    <dbReference type="NCBI Taxonomy" id="1121457"/>
    <lineage>
        <taxon>Bacteria</taxon>
        <taxon>Pseudomonadati</taxon>
        <taxon>Thermodesulfobacteriota</taxon>
        <taxon>Desulfovibrionia</taxon>
        <taxon>Desulfovibrionales</taxon>
        <taxon>Desulfovibrionaceae</taxon>
        <taxon>Halodesulfovibrio</taxon>
    </lineage>
</organism>
<protein>
    <submittedName>
        <fullName evidence="2">Uncharacterized protein</fullName>
    </submittedName>
</protein>
<dbReference type="STRING" id="1121457.SAMN02745161_0408"/>
<feature type="region of interest" description="Disordered" evidence="1">
    <location>
        <begin position="273"/>
        <end position="302"/>
    </location>
</feature>
<evidence type="ECO:0000256" key="1">
    <source>
        <dbReference type="SAM" id="MobiDB-lite"/>
    </source>
</evidence>
<dbReference type="AlphaFoldDB" id="A0A1N6DR92"/>